<dbReference type="PANTHER" id="PTHR47540">
    <property type="entry name" value="THIAMINE REPRESSIBLE GENES REGULATORY PROTEIN THI5"/>
    <property type="match status" value="1"/>
</dbReference>
<dbReference type="InterPro" id="IPR007219">
    <property type="entry name" value="XnlR_reg_dom"/>
</dbReference>
<dbReference type="Pfam" id="PF00172">
    <property type="entry name" value="Zn_clus"/>
    <property type="match status" value="1"/>
</dbReference>
<evidence type="ECO:0000256" key="3">
    <source>
        <dbReference type="ARBA" id="ARBA00022833"/>
    </source>
</evidence>
<dbReference type="InterPro" id="IPR001138">
    <property type="entry name" value="Zn2Cys6_DnaBD"/>
</dbReference>
<evidence type="ECO:0000313" key="10">
    <source>
        <dbReference type="EMBL" id="SCU99439.1"/>
    </source>
</evidence>
<keyword evidence="11" id="KW-1185">Reference proteome</keyword>
<dbReference type="EMBL" id="LT598484">
    <property type="protein sequence ID" value="SCU99439.1"/>
    <property type="molecule type" value="Genomic_DNA"/>
</dbReference>
<keyword evidence="2" id="KW-0479">Metal-binding</keyword>
<keyword evidence="7" id="KW-0539">Nucleus</keyword>
<organism evidence="10 11">
    <name type="scientific">Lachancea meyersii CBS 8951</name>
    <dbReference type="NCBI Taxonomy" id="1266667"/>
    <lineage>
        <taxon>Eukaryota</taxon>
        <taxon>Fungi</taxon>
        <taxon>Dikarya</taxon>
        <taxon>Ascomycota</taxon>
        <taxon>Saccharomycotina</taxon>
        <taxon>Saccharomycetes</taxon>
        <taxon>Saccharomycetales</taxon>
        <taxon>Saccharomycetaceae</taxon>
        <taxon>Lachancea</taxon>
    </lineage>
</organism>
<dbReference type="CDD" id="cd12148">
    <property type="entry name" value="fungal_TF_MHR"/>
    <property type="match status" value="1"/>
</dbReference>
<dbReference type="CDD" id="cd00067">
    <property type="entry name" value="GAL4"/>
    <property type="match status" value="1"/>
</dbReference>
<evidence type="ECO:0000256" key="7">
    <source>
        <dbReference type="ARBA" id="ARBA00023242"/>
    </source>
</evidence>
<accession>A0A1G4K6K1</accession>
<keyword evidence="3" id="KW-0862">Zinc</keyword>
<keyword evidence="6" id="KW-0804">Transcription</keyword>
<dbReference type="GO" id="GO:0045944">
    <property type="term" value="P:positive regulation of transcription by RNA polymerase II"/>
    <property type="evidence" value="ECO:0007669"/>
    <property type="project" value="TreeGrafter"/>
</dbReference>
<evidence type="ECO:0000256" key="6">
    <source>
        <dbReference type="ARBA" id="ARBA00023163"/>
    </source>
</evidence>
<dbReference type="SUPFAM" id="SSF57701">
    <property type="entry name" value="Zn2/Cys6 DNA-binding domain"/>
    <property type="match status" value="1"/>
</dbReference>
<dbReference type="SMART" id="SM00066">
    <property type="entry name" value="GAL4"/>
    <property type="match status" value="1"/>
</dbReference>
<dbReference type="PROSITE" id="PS00463">
    <property type="entry name" value="ZN2_CY6_FUNGAL_1"/>
    <property type="match status" value="1"/>
</dbReference>
<evidence type="ECO:0000256" key="5">
    <source>
        <dbReference type="ARBA" id="ARBA00023125"/>
    </source>
</evidence>
<evidence type="ECO:0000256" key="2">
    <source>
        <dbReference type="ARBA" id="ARBA00022723"/>
    </source>
</evidence>
<dbReference type="Pfam" id="PF04082">
    <property type="entry name" value="Fungal_trans"/>
    <property type="match status" value="1"/>
</dbReference>
<evidence type="ECO:0000256" key="8">
    <source>
        <dbReference type="SAM" id="MobiDB-lite"/>
    </source>
</evidence>
<dbReference type="GO" id="GO:0000981">
    <property type="term" value="F:DNA-binding transcription factor activity, RNA polymerase II-specific"/>
    <property type="evidence" value="ECO:0007669"/>
    <property type="project" value="InterPro"/>
</dbReference>
<gene>
    <name evidence="10" type="ORF">LAME_0G03180G</name>
</gene>
<feature type="domain" description="Zn(2)-C6 fungal-type" evidence="9">
    <location>
        <begin position="31"/>
        <end position="60"/>
    </location>
</feature>
<dbReference type="Gene3D" id="4.10.240.10">
    <property type="entry name" value="Zn(2)-C6 fungal-type DNA-binding domain"/>
    <property type="match status" value="1"/>
</dbReference>
<dbReference type="OrthoDB" id="422427at2759"/>
<keyword evidence="4" id="KW-0805">Transcription regulation</keyword>
<dbReference type="GO" id="GO:0008270">
    <property type="term" value="F:zinc ion binding"/>
    <property type="evidence" value="ECO:0007669"/>
    <property type="project" value="InterPro"/>
</dbReference>
<keyword evidence="5" id="KW-0238">DNA-binding</keyword>
<dbReference type="InterPro" id="IPR051711">
    <property type="entry name" value="Stress_Response_Reg"/>
</dbReference>
<reference evidence="11" key="1">
    <citation type="submission" date="2016-03" db="EMBL/GenBank/DDBJ databases">
        <authorList>
            <person name="Devillers Hugo."/>
        </authorList>
    </citation>
    <scope>NUCLEOTIDE SEQUENCE [LARGE SCALE GENOMIC DNA]</scope>
</reference>
<evidence type="ECO:0000256" key="4">
    <source>
        <dbReference type="ARBA" id="ARBA00023015"/>
    </source>
</evidence>
<evidence type="ECO:0000313" key="11">
    <source>
        <dbReference type="Proteomes" id="UP000191144"/>
    </source>
</evidence>
<feature type="region of interest" description="Disordered" evidence="8">
    <location>
        <begin position="642"/>
        <end position="698"/>
    </location>
</feature>
<feature type="compositionally biased region" description="Polar residues" evidence="8">
    <location>
        <begin position="649"/>
        <end position="681"/>
    </location>
</feature>
<proteinExistence type="predicted"/>
<dbReference type="GO" id="GO:0043565">
    <property type="term" value="F:sequence-specific DNA binding"/>
    <property type="evidence" value="ECO:0007669"/>
    <property type="project" value="TreeGrafter"/>
</dbReference>
<sequence>MSSRHIPNVLVLSVDQTTEKLQPKRLRVPRACDACRARKVRCDGRQPCIHCTVYSHDCTYSPISRQAKKPRVCSETLEAGPEPSIPAKRLSPKVQKQDLGDRSYRQLFHILFPNLDGKVDASSVDRLIELIERSKFQGLLNIESIEAEFLEQNSEGESGIEGTKSYIPDAVELEGKEGSLAIRPVEMKIVLPPLDMAKTLIFKSWRCACVLFRFNHRPTLLMVLESLYETAPEDYTNDQNNALPLIYSILAVGALFTKDDFSRDKAIQDFFHQEGYKYFTAARKLIDITNVSDVCAIQTIFMMTIFLQCSAKLTTCYSLIGIALRAALRIGLHKKSSLLNCSLIEAEVKKRLFWTIYKMDVYVNIIMGLPVTIADSDIDQELPANFHDDDMTENGIVLNPWSYQISSCGLSNEHTKLIRITKRIYDEVRSHKKNEPSKSPPSKEAVCALEKDLIQWQSSLPPQLKADYEFVDQDEIKAYRLANYFLNFDFLHASIMLYRPFIDTVVVSTDLLACKTVELELAIKCLRTAQQVIAVAGKMCGQKILCGSYWFSVHTLFLAATCLMYTVHQVQLKEHRALSDTTLMEVQRDLKTGIVLLHELRNCSITSERTFNVLNKLFEKFNDQNVDGSVDKFSNLSLGGRPEIKTADRSSQQNSTSTVYSGSSHEGTGPDMTSNGENSAVSDKESVLDNENTAVDPTLVEPSSRVRLAPFFEDSYLTGMLEDWDALFETG</sequence>
<dbReference type="GO" id="GO:0006351">
    <property type="term" value="P:DNA-templated transcription"/>
    <property type="evidence" value="ECO:0007669"/>
    <property type="project" value="InterPro"/>
</dbReference>
<comment type="subcellular location">
    <subcellularLocation>
        <location evidence="1">Nucleus</location>
    </subcellularLocation>
</comment>
<dbReference type="SMART" id="SM00906">
    <property type="entry name" value="Fungal_trans"/>
    <property type="match status" value="1"/>
</dbReference>
<dbReference type="AlphaFoldDB" id="A0A1G4K6K1"/>
<protein>
    <submittedName>
        <fullName evidence="10">LAME_0G03180g1_1</fullName>
    </submittedName>
</protein>
<dbReference type="PROSITE" id="PS50048">
    <property type="entry name" value="ZN2_CY6_FUNGAL_2"/>
    <property type="match status" value="1"/>
</dbReference>
<dbReference type="InterPro" id="IPR036864">
    <property type="entry name" value="Zn2-C6_fun-type_DNA-bd_sf"/>
</dbReference>
<name>A0A1G4K6K1_9SACH</name>
<dbReference type="PANTHER" id="PTHR47540:SF1">
    <property type="entry name" value="ACTIVATOR OF STRESS GENES 1-RELATED"/>
    <property type="match status" value="1"/>
</dbReference>
<dbReference type="GO" id="GO:0005634">
    <property type="term" value="C:nucleus"/>
    <property type="evidence" value="ECO:0007669"/>
    <property type="project" value="UniProtKB-SubCell"/>
</dbReference>
<evidence type="ECO:0000259" key="9">
    <source>
        <dbReference type="PROSITE" id="PS50048"/>
    </source>
</evidence>
<evidence type="ECO:0000256" key="1">
    <source>
        <dbReference type="ARBA" id="ARBA00004123"/>
    </source>
</evidence>
<dbReference type="Proteomes" id="UP000191144">
    <property type="component" value="Chromosome G"/>
</dbReference>